<evidence type="ECO:0000313" key="2">
    <source>
        <dbReference type="EMBL" id="KAJ7704902.1"/>
    </source>
</evidence>
<name>A0AAD7GTF3_MYCRO</name>
<gene>
    <name evidence="2" type="ORF">B0H17DRAFT_1126526</name>
</gene>
<organism evidence="2 3">
    <name type="scientific">Mycena rosella</name>
    <name type="common">Pink bonnet</name>
    <name type="synonym">Agaricus rosellus</name>
    <dbReference type="NCBI Taxonomy" id="1033263"/>
    <lineage>
        <taxon>Eukaryota</taxon>
        <taxon>Fungi</taxon>
        <taxon>Dikarya</taxon>
        <taxon>Basidiomycota</taxon>
        <taxon>Agaricomycotina</taxon>
        <taxon>Agaricomycetes</taxon>
        <taxon>Agaricomycetidae</taxon>
        <taxon>Agaricales</taxon>
        <taxon>Marasmiineae</taxon>
        <taxon>Mycenaceae</taxon>
        <taxon>Mycena</taxon>
    </lineage>
</organism>
<reference evidence="2" key="1">
    <citation type="submission" date="2023-03" db="EMBL/GenBank/DDBJ databases">
        <title>Massive genome expansion in bonnet fungi (Mycena s.s.) driven by repeated elements and novel gene families across ecological guilds.</title>
        <authorList>
            <consortium name="Lawrence Berkeley National Laboratory"/>
            <person name="Harder C.B."/>
            <person name="Miyauchi S."/>
            <person name="Viragh M."/>
            <person name="Kuo A."/>
            <person name="Thoen E."/>
            <person name="Andreopoulos B."/>
            <person name="Lu D."/>
            <person name="Skrede I."/>
            <person name="Drula E."/>
            <person name="Henrissat B."/>
            <person name="Morin E."/>
            <person name="Kohler A."/>
            <person name="Barry K."/>
            <person name="LaButti K."/>
            <person name="Morin E."/>
            <person name="Salamov A."/>
            <person name="Lipzen A."/>
            <person name="Mereny Z."/>
            <person name="Hegedus B."/>
            <person name="Baldrian P."/>
            <person name="Stursova M."/>
            <person name="Weitz H."/>
            <person name="Taylor A."/>
            <person name="Grigoriev I.V."/>
            <person name="Nagy L.G."/>
            <person name="Martin F."/>
            <person name="Kauserud H."/>
        </authorList>
    </citation>
    <scope>NUCLEOTIDE SEQUENCE</scope>
    <source>
        <strain evidence="2">CBHHK067</strain>
    </source>
</reference>
<feature type="compositionally biased region" description="Low complexity" evidence="1">
    <location>
        <begin position="236"/>
        <end position="245"/>
    </location>
</feature>
<feature type="compositionally biased region" description="Basic and acidic residues" evidence="1">
    <location>
        <begin position="219"/>
        <end position="228"/>
    </location>
</feature>
<dbReference type="Proteomes" id="UP001221757">
    <property type="component" value="Unassembled WGS sequence"/>
</dbReference>
<accession>A0AAD7GTF3</accession>
<dbReference type="EMBL" id="JARKIE010000009">
    <property type="protein sequence ID" value="KAJ7704902.1"/>
    <property type="molecule type" value="Genomic_DNA"/>
</dbReference>
<feature type="region of interest" description="Disordered" evidence="1">
    <location>
        <begin position="146"/>
        <end position="245"/>
    </location>
</feature>
<evidence type="ECO:0000313" key="3">
    <source>
        <dbReference type="Proteomes" id="UP001221757"/>
    </source>
</evidence>
<proteinExistence type="predicted"/>
<dbReference type="AlphaFoldDB" id="A0AAD7GTF3"/>
<comment type="caution">
    <text evidence="2">The sequence shown here is derived from an EMBL/GenBank/DDBJ whole genome shotgun (WGS) entry which is preliminary data.</text>
</comment>
<feature type="compositionally biased region" description="Basic and acidic residues" evidence="1">
    <location>
        <begin position="196"/>
        <end position="208"/>
    </location>
</feature>
<evidence type="ECO:0000256" key="1">
    <source>
        <dbReference type="SAM" id="MobiDB-lite"/>
    </source>
</evidence>
<keyword evidence="3" id="KW-1185">Reference proteome</keyword>
<sequence>MANMLAFPEGIPDVEEFCKALRVWGEDILPSWADDTEERVAVEEDGTPLLLPYTEDRSPTEIRRFLIEYTRKMYVNVFTEWLKVPGPEKTQDFPLRVHLVVAEGEEASLYGRLLNDEDPKNALLLRFFVPGEPELETKLKTKLKRDPAVKARCKGGRQSTPERRAMPPTPIKKTKEKAKVAAASAVKGPRGLGLRQAEKLTASDDDMAKAQPAKKRKAREAGVEDGGSKPKKVKVVTEPVPRQMI</sequence>
<protein>
    <submittedName>
        <fullName evidence="2">Uncharacterized protein</fullName>
    </submittedName>
</protein>